<keyword evidence="9" id="KW-0963">Cytoplasm</keyword>
<feature type="binding site" evidence="9">
    <location>
        <begin position="151"/>
        <end position="152"/>
    </location>
    <ligand>
        <name>ATP</name>
        <dbReference type="ChEBI" id="CHEBI:30616"/>
    </ligand>
</feature>
<dbReference type="InterPro" id="IPR005946">
    <property type="entry name" value="Rib-P_diPkinase"/>
</dbReference>
<dbReference type="NCBIfam" id="TIGR01251">
    <property type="entry name" value="ribP_PPkin"/>
    <property type="match status" value="1"/>
</dbReference>
<evidence type="ECO:0000256" key="6">
    <source>
        <dbReference type="ARBA" id="ARBA00022840"/>
    </source>
</evidence>
<feature type="binding site" evidence="9">
    <location>
        <begin position="92"/>
        <end position="94"/>
    </location>
    <ligand>
        <name>ATP</name>
        <dbReference type="ChEBI" id="CHEBI:30616"/>
    </ligand>
</feature>
<proteinExistence type="inferred from homology"/>
<evidence type="ECO:0000256" key="10">
    <source>
        <dbReference type="SAM" id="MobiDB-lite"/>
    </source>
</evidence>
<feature type="binding site" evidence="9">
    <location>
        <begin position="277"/>
        <end position="281"/>
    </location>
    <ligand>
        <name>D-ribose 5-phosphate</name>
        <dbReference type="ChEBI" id="CHEBI:78346"/>
    </ligand>
</feature>
<feature type="binding site" evidence="9">
    <location>
        <position position="185"/>
    </location>
    <ligand>
        <name>Mg(2+)</name>
        <dbReference type="ChEBI" id="CHEBI:18420"/>
    </ligand>
</feature>
<evidence type="ECO:0000256" key="5">
    <source>
        <dbReference type="ARBA" id="ARBA00022777"/>
    </source>
</evidence>
<dbReference type="InterPro" id="IPR000836">
    <property type="entry name" value="PRTase_dom"/>
</dbReference>
<keyword evidence="1 9" id="KW-0808">Transferase</keyword>
<evidence type="ECO:0000313" key="13">
    <source>
        <dbReference type="Proteomes" id="UP001634747"/>
    </source>
</evidence>
<dbReference type="EMBL" id="JBJYXY010000001">
    <property type="protein sequence ID" value="MFN2977197.1"/>
    <property type="molecule type" value="Genomic_DNA"/>
</dbReference>
<feature type="binding site" evidence="9">
    <location>
        <position position="224"/>
    </location>
    <ligand>
        <name>Mg(2+)</name>
        <dbReference type="ChEBI" id="CHEBI:18420"/>
    </ligand>
</feature>
<dbReference type="InterPro" id="IPR037515">
    <property type="entry name" value="Rib-P_diPkinase_bac"/>
</dbReference>
<dbReference type="SUPFAM" id="SSF53271">
    <property type="entry name" value="PRTase-like"/>
    <property type="match status" value="1"/>
</dbReference>
<feature type="domain" description="Ribose-phosphate pyrophosphokinase N-terminal" evidence="11">
    <location>
        <begin position="60"/>
        <end position="175"/>
    </location>
</feature>
<keyword evidence="3 9" id="KW-0545">Nucleotide biosynthesis</keyword>
<dbReference type="PROSITE" id="PS00114">
    <property type="entry name" value="PRPP_SYNTHASE"/>
    <property type="match status" value="1"/>
</dbReference>
<dbReference type="InterPro" id="IPR029057">
    <property type="entry name" value="PRTase-like"/>
</dbReference>
<feature type="binding site" evidence="9">
    <location>
        <position position="273"/>
    </location>
    <ligand>
        <name>D-ribose 5-phosphate</name>
        <dbReference type="ChEBI" id="CHEBI:78346"/>
    </ligand>
</feature>
<dbReference type="NCBIfam" id="NF002320">
    <property type="entry name" value="PRK01259.1"/>
    <property type="match status" value="1"/>
</dbReference>
<comment type="pathway">
    <text evidence="9">Metabolic intermediate biosynthesis; 5-phospho-alpha-D-ribose 1-diphosphate biosynthesis; 5-phospho-alpha-D-ribose 1-diphosphate from D-ribose 5-phosphate (route I): step 1/1.</text>
</comment>
<evidence type="ECO:0000256" key="7">
    <source>
        <dbReference type="ARBA" id="ARBA00022842"/>
    </source>
</evidence>
<keyword evidence="2 9" id="KW-0479">Metal-binding</keyword>
<reference evidence="12 13" key="1">
    <citation type="submission" date="2024-12" db="EMBL/GenBank/DDBJ databases">
        <authorList>
            <person name="Lee Y."/>
        </authorList>
    </citation>
    <scope>NUCLEOTIDE SEQUENCE [LARGE SCALE GENOMIC DNA]</scope>
    <source>
        <strain evidence="12 13">03SUJ4</strain>
    </source>
</reference>
<name>A0ABW9KQ15_9BACT</name>
<dbReference type="HAMAP" id="MF_00583_B">
    <property type="entry name" value="RibP_PPkinase_B"/>
    <property type="match status" value="1"/>
</dbReference>
<keyword evidence="6 9" id="KW-0067">ATP-binding</keyword>
<feature type="region of interest" description="Disordered" evidence="10">
    <location>
        <begin position="1"/>
        <end position="53"/>
    </location>
</feature>
<accession>A0ABW9KQ15</accession>
<organism evidence="12 13">
    <name type="scientific">Terriglobus aquaticus</name>
    <dbReference type="NCBI Taxonomy" id="940139"/>
    <lineage>
        <taxon>Bacteria</taxon>
        <taxon>Pseudomonadati</taxon>
        <taxon>Acidobacteriota</taxon>
        <taxon>Terriglobia</taxon>
        <taxon>Terriglobales</taxon>
        <taxon>Acidobacteriaceae</taxon>
        <taxon>Terriglobus</taxon>
    </lineage>
</organism>
<dbReference type="RefSeq" id="WP_263414632.1">
    <property type="nucleotide sequence ID" value="NZ_BAABBH010000001.1"/>
</dbReference>
<dbReference type="Proteomes" id="UP001634747">
    <property type="component" value="Unassembled WGS sequence"/>
</dbReference>
<keyword evidence="5 9" id="KW-0418">Kinase</keyword>
<dbReference type="GO" id="GO:0004749">
    <property type="term" value="F:ribose phosphate diphosphokinase activity"/>
    <property type="evidence" value="ECO:0007669"/>
    <property type="project" value="UniProtKB-EC"/>
</dbReference>
<feature type="compositionally biased region" description="Polar residues" evidence="10">
    <location>
        <begin position="15"/>
        <end position="30"/>
    </location>
</feature>
<dbReference type="SMART" id="SM01400">
    <property type="entry name" value="Pribosyltran_N"/>
    <property type="match status" value="1"/>
</dbReference>
<dbReference type="Gene3D" id="3.40.50.2020">
    <property type="match status" value="2"/>
</dbReference>
<dbReference type="PANTHER" id="PTHR10210:SF41">
    <property type="entry name" value="RIBOSE-PHOSPHATE PYROPHOSPHOKINASE 1, CHLOROPLASTIC"/>
    <property type="match status" value="1"/>
</dbReference>
<evidence type="ECO:0000256" key="4">
    <source>
        <dbReference type="ARBA" id="ARBA00022741"/>
    </source>
</evidence>
<evidence type="ECO:0000256" key="2">
    <source>
        <dbReference type="ARBA" id="ARBA00022723"/>
    </source>
</evidence>
<evidence type="ECO:0000259" key="11">
    <source>
        <dbReference type="Pfam" id="PF13793"/>
    </source>
</evidence>
<dbReference type="EC" id="2.7.6.1" evidence="9"/>
<evidence type="ECO:0000256" key="3">
    <source>
        <dbReference type="ARBA" id="ARBA00022727"/>
    </source>
</evidence>
<keyword evidence="4 9" id="KW-0547">Nucleotide-binding</keyword>
<comment type="catalytic activity">
    <reaction evidence="8 9">
        <text>D-ribose 5-phosphate + ATP = 5-phospho-alpha-D-ribose 1-diphosphate + AMP + H(+)</text>
        <dbReference type="Rhea" id="RHEA:15609"/>
        <dbReference type="ChEBI" id="CHEBI:15378"/>
        <dbReference type="ChEBI" id="CHEBI:30616"/>
        <dbReference type="ChEBI" id="CHEBI:58017"/>
        <dbReference type="ChEBI" id="CHEBI:78346"/>
        <dbReference type="ChEBI" id="CHEBI:456215"/>
        <dbReference type="EC" id="2.7.6.1"/>
    </reaction>
</comment>
<evidence type="ECO:0000256" key="8">
    <source>
        <dbReference type="ARBA" id="ARBA00049535"/>
    </source>
</evidence>
<comment type="function">
    <text evidence="9">Involved in the biosynthesis of the central metabolite phospho-alpha-D-ribosyl-1-pyrophosphate (PRPP) via the transfer of pyrophosphoryl group from ATP to 1-hydroxyl of ribose-5-phosphate (Rib-5-P).</text>
</comment>
<gene>
    <name evidence="9" type="primary">prs</name>
    <name evidence="12" type="ORF">ACK2TP_15605</name>
</gene>
<comment type="subunit">
    <text evidence="9">Homohexamer.</text>
</comment>
<sequence length="367" mass="39486">MTPQQDMPTLAPTAPTESTQQATAAPSQPITGAPTASKAPSAPSPERKRSSRLADDKRFKIFCGSANKPLCEEVCSFLGVPMGQTKLQNFSDGEIHFQLLENVRGADVFVLQPTSAPVEKNLVELMIMIDALKRASAGRITVVMPYYGYARQDRKDRPRVAITSKLIADVLQTAGANRALLVDLHAAQIQGFFNIPVDHLFASPVLVGYFRDLNLPNLTVVSPDAGGVERARFFAQKLSVPLAIVDKRRTDINVTEVMNVIGDVRGRTCIILDDIVDTAGTLTKTVDALLDNGAEEVYACASHAVLSGPAVERLTASRLKELVVTNTIPLRPDAAALSKIKVLSVAGLLGRAIESIHMETSVSTLFS</sequence>
<dbReference type="InterPro" id="IPR029099">
    <property type="entry name" value="Pribosyltran_N"/>
</dbReference>
<feature type="binding site" evidence="9">
    <location>
        <position position="249"/>
    </location>
    <ligand>
        <name>D-ribose 5-phosphate</name>
        <dbReference type="ChEBI" id="CHEBI:78346"/>
    </ligand>
</feature>
<evidence type="ECO:0000313" key="12">
    <source>
        <dbReference type="EMBL" id="MFN2977197.1"/>
    </source>
</evidence>
<feature type="active site" evidence="9">
    <location>
        <position position="247"/>
    </location>
</feature>
<comment type="similarity">
    <text evidence="9">Belongs to the ribose-phosphate pyrophosphokinase family. Class I subfamily.</text>
</comment>
<dbReference type="PANTHER" id="PTHR10210">
    <property type="entry name" value="RIBOSE-PHOSPHATE DIPHOSPHOKINASE FAMILY MEMBER"/>
    <property type="match status" value="1"/>
</dbReference>
<comment type="caution">
    <text evidence="12">The sequence shown here is derived from an EMBL/GenBank/DDBJ whole genome shotgun (WGS) entry which is preliminary data.</text>
</comment>
<evidence type="ECO:0000256" key="9">
    <source>
        <dbReference type="HAMAP-Rule" id="MF_00583"/>
    </source>
</evidence>
<keyword evidence="7 9" id="KW-0460">Magnesium</keyword>
<keyword evidence="13" id="KW-1185">Reference proteome</keyword>
<comment type="subcellular location">
    <subcellularLocation>
        <location evidence="9">Cytoplasm</location>
    </subcellularLocation>
</comment>
<dbReference type="Pfam" id="PF14572">
    <property type="entry name" value="Pribosyl_synth"/>
    <property type="match status" value="1"/>
</dbReference>
<evidence type="ECO:0000256" key="1">
    <source>
        <dbReference type="ARBA" id="ARBA00022679"/>
    </source>
</evidence>
<protein>
    <recommendedName>
        <fullName evidence="9">Ribose-phosphate pyrophosphokinase</fullName>
        <shortName evidence="9">RPPK</shortName>
        <ecNumber evidence="9">2.7.6.1</ecNumber>
    </recommendedName>
    <alternativeName>
        <fullName evidence="9">5-phospho-D-ribosyl alpha-1-diphosphate synthase</fullName>
    </alternativeName>
    <alternativeName>
        <fullName evidence="9">Phosphoribosyl diphosphate synthase</fullName>
    </alternativeName>
    <alternativeName>
        <fullName evidence="9">Phosphoribosyl pyrophosphate synthase</fullName>
        <shortName evidence="9">P-Rib-PP synthase</shortName>
        <shortName evidence="9">PRPP synthase</shortName>
        <shortName evidence="9">PRPPase</shortName>
    </alternativeName>
</protein>
<dbReference type="CDD" id="cd06223">
    <property type="entry name" value="PRTases_typeI"/>
    <property type="match status" value="1"/>
</dbReference>
<dbReference type="Pfam" id="PF13793">
    <property type="entry name" value="Pribosyltran_N"/>
    <property type="match status" value="1"/>
</dbReference>
<dbReference type="InterPro" id="IPR000842">
    <property type="entry name" value="PRib_PP_synth_CS"/>
</dbReference>
<comment type="cofactor">
    <cofactor evidence="9">
        <name>Mg(2+)</name>
        <dbReference type="ChEBI" id="CHEBI:18420"/>
    </cofactor>
    <text evidence="9">Binds 2 Mg(2+) ions per subunit.</text>
</comment>